<organism evidence="2 3">
    <name type="scientific">Deinococcus knuensis</name>
    <dbReference type="NCBI Taxonomy" id="1837380"/>
    <lineage>
        <taxon>Bacteria</taxon>
        <taxon>Thermotogati</taxon>
        <taxon>Deinococcota</taxon>
        <taxon>Deinococci</taxon>
        <taxon>Deinococcales</taxon>
        <taxon>Deinococcaceae</taxon>
        <taxon>Deinococcus</taxon>
    </lineage>
</organism>
<sequence length="179" mass="19152">MPREGAGLGVWGVNSFRAWAGRVRYAGGVKPESVRSETESTRTDDPSAPTDQPTPTPHPAPTEPPADQPEVWTVDGIEQTPHGPVARLERPDGQTVDRPLTDLPPGLREGDLLSVTDGPDGVTLRPAVRALPAQSAARRADMQATLDTLNEQGRDRLARDPARHPLSATLPANEGEIDL</sequence>
<keyword evidence="3" id="KW-1185">Reference proteome</keyword>
<dbReference type="EMBL" id="BMQO01000035">
    <property type="protein sequence ID" value="GGS42825.1"/>
    <property type="molecule type" value="Genomic_DNA"/>
</dbReference>
<feature type="compositionally biased region" description="Basic and acidic residues" evidence="1">
    <location>
        <begin position="153"/>
        <end position="163"/>
    </location>
</feature>
<evidence type="ECO:0000313" key="3">
    <source>
        <dbReference type="Proteomes" id="UP000620633"/>
    </source>
</evidence>
<comment type="caution">
    <text evidence="2">The sequence shown here is derived from an EMBL/GenBank/DDBJ whole genome shotgun (WGS) entry which is preliminary data.</text>
</comment>
<feature type="region of interest" description="Disordered" evidence="1">
    <location>
        <begin position="24"/>
        <end position="122"/>
    </location>
</feature>
<proteinExistence type="predicted"/>
<gene>
    <name evidence="2" type="ORF">GCM10008961_37500</name>
</gene>
<accession>A0ABQ2SXI2</accession>
<evidence type="ECO:0008006" key="4">
    <source>
        <dbReference type="Google" id="ProtNLM"/>
    </source>
</evidence>
<dbReference type="Proteomes" id="UP000620633">
    <property type="component" value="Unassembled WGS sequence"/>
</dbReference>
<reference evidence="3" key="1">
    <citation type="journal article" date="2019" name="Int. J. Syst. Evol. Microbiol.">
        <title>The Global Catalogue of Microorganisms (GCM) 10K type strain sequencing project: providing services to taxonomists for standard genome sequencing and annotation.</title>
        <authorList>
            <consortium name="The Broad Institute Genomics Platform"/>
            <consortium name="The Broad Institute Genome Sequencing Center for Infectious Disease"/>
            <person name="Wu L."/>
            <person name="Ma J."/>
        </authorList>
    </citation>
    <scope>NUCLEOTIDE SEQUENCE [LARGE SCALE GENOMIC DNA]</scope>
    <source>
        <strain evidence="3">JCM 31406</strain>
    </source>
</reference>
<feature type="region of interest" description="Disordered" evidence="1">
    <location>
        <begin position="153"/>
        <end position="179"/>
    </location>
</feature>
<evidence type="ECO:0000256" key="1">
    <source>
        <dbReference type="SAM" id="MobiDB-lite"/>
    </source>
</evidence>
<evidence type="ECO:0000313" key="2">
    <source>
        <dbReference type="EMBL" id="GGS42825.1"/>
    </source>
</evidence>
<feature type="compositionally biased region" description="Basic and acidic residues" evidence="1">
    <location>
        <begin position="32"/>
        <end position="45"/>
    </location>
</feature>
<feature type="compositionally biased region" description="Pro residues" evidence="1">
    <location>
        <begin position="52"/>
        <end position="67"/>
    </location>
</feature>
<protein>
    <recommendedName>
        <fullName evidence="4">DUF3006 domain-containing protein</fullName>
    </recommendedName>
</protein>
<name>A0ABQ2SXI2_9DEIO</name>